<dbReference type="GO" id="GO:0000775">
    <property type="term" value="C:chromosome, centromeric region"/>
    <property type="evidence" value="ECO:0007669"/>
    <property type="project" value="UniProtKB-SubCell"/>
</dbReference>
<reference evidence="13" key="2">
    <citation type="journal article" date="2023" name="Science">
        <title>Genomic signatures of disease resistance in endangered staghorn corals.</title>
        <authorList>
            <person name="Vollmer S.V."/>
            <person name="Selwyn J.D."/>
            <person name="Despard B.A."/>
            <person name="Roesel C.L."/>
        </authorList>
    </citation>
    <scope>NUCLEOTIDE SEQUENCE</scope>
    <source>
        <strain evidence="13">K2</strain>
    </source>
</reference>
<keyword evidence="8" id="KW-0131">Cell cycle</keyword>
<protein>
    <submittedName>
        <fullName evidence="13">Borealin</fullName>
    </submittedName>
</protein>
<feature type="region of interest" description="Disordered" evidence="10">
    <location>
        <begin position="1"/>
        <end position="21"/>
    </location>
</feature>
<evidence type="ECO:0000256" key="6">
    <source>
        <dbReference type="ARBA" id="ARBA00022776"/>
    </source>
</evidence>
<keyword evidence="5" id="KW-0132">Cell division</keyword>
<dbReference type="GO" id="GO:0032133">
    <property type="term" value="C:chromosome passenger complex"/>
    <property type="evidence" value="ECO:0007669"/>
    <property type="project" value="TreeGrafter"/>
</dbReference>
<evidence type="ECO:0000256" key="7">
    <source>
        <dbReference type="ARBA" id="ARBA00023242"/>
    </source>
</evidence>
<evidence type="ECO:0000256" key="2">
    <source>
        <dbReference type="ARBA" id="ARBA00004584"/>
    </source>
</evidence>
<dbReference type="PANTHER" id="PTHR16040:SF7">
    <property type="entry name" value="AUSTRALIN, ISOFORM A-RELATED"/>
    <property type="match status" value="1"/>
</dbReference>
<evidence type="ECO:0000256" key="4">
    <source>
        <dbReference type="ARBA" id="ARBA00022454"/>
    </source>
</evidence>
<evidence type="ECO:0000259" key="12">
    <source>
        <dbReference type="Pfam" id="PF10512"/>
    </source>
</evidence>
<feature type="domain" description="Borealin C-terminal" evidence="12">
    <location>
        <begin position="219"/>
        <end position="319"/>
    </location>
</feature>
<evidence type="ECO:0000313" key="13">
    <source>
        <dbReference type="EMBL" id="KAK2573891.1"/>
    </source>
</evidence>
<accession>A0AAD9R6V9</accession>
<dbReference type="GO" id="GO:0000070">
    <property type="term" value="P:mitotic sister chromatid segregation"/>
    <property type="evidence" value="ECO:0007669"/>
    <property type="project" value="TreeGrafter"/>
</dbReference>
<dbReference type="AlphaFoldDB" id="A0AAD9R6V9"/>
<evidence type="ECO:0000256" key="10">
    <source>
        <dbReference type="SAM" id="MobiDB-lite"/>
    </source>
</evidence>
<feature type="compositionally biased region" description="Basic and acidic residues" evidence="10">
    <location>
        <begin position="179"/>
        <end position="189"/>
    </location>
</feature>
<dbReference type="PANTHER" id="PTHR16040">
    <property type="entry name" value="AUSTRALIN, ISOFORM A-RELATED"/>
    <property type="match status" value="1"/>
</dbReference>
<sequence>MPRRKKTKKNATSRVRPMLPEGDLETSMSIDERRAKLDVYIEDFNMQVEERIEKMKARGHEMICKVKGAFAVEILKLPMHLRKMKLSDFFAQGGQVNDNALTEASDFVSEMTRSIILNPSTALTGRAPLTDVGNLPVKTPVPGSKRKKGGQSSTVKFTKGQIDETTSSVRSLRSRKRKDASPRTVDKGTRSSKSRKTKENDVSQTIPPSTGKRMSKRIQSKAQFVTPAGRGVLYSCTPMVTPKFDPHLPLTPALLREPKAGERIMSLSGSPIVNHGPVSSDAETFHLNTASHLSPSQPAVLDDAARKNVELLQEKLAQLLVLPSAQNK</sequence>
<proteinExistence type="inferred from homology"/>
<keyword evidence="14" id="KW-1185">Reference proteome</keyword>
<name>A0AAD9R6V9_ACRCE</name>
<keyword evidence="4" id="KW-0158">Chromosome</keyword>
<dbReference type="Pfam" id="PF10512">
    <property type="entry name" value="Borealin"/>
    <property type="match status" value="1"/>
</dbReference>
<keyword evidence="7" id="KW-0539">Nucleus</keyword>
<keyword evidence="9" id="KW-0137">Centromere</keyword>
<comment type="caution">
    <text evidence="13">The sequence shown here is derived from an EMBL/GenBank/DDBJ whole genome shotgun (WGS) entry which is preliminary data.</text>
</comment>
<evidence type="ECO:0000256" key="1">
    <source>
        <dbReference type="ARBA" id="ARBA00004123"/>
    </source>
</evidence>
<feature type="region of interest" description="Disordered" evidence="10">
    <location>
        <begin position="126"/>
        <end position="218"/>
    </location>
</feature>
<dbReference type="GO" id="GO:0005634">
    <property type="term" value="C:nucleus"/>
    <property type="evidence" value="ECO:0007669"/>
    <property type="project" value="UniProtKB-SubCell"/>
</dbReference>
<dbReference type="InterPro" id="IPR018851">
    <property type="entry name" value="Borealin_N"/>
</dbReference>
<gene>
    <name evidence="13" type="ORF">P5673_001599</name>
</gene>
<dbReference type="InterPro" id="IPR018867">
    <property type="entry name" value="Cell_div_borealin"/>
</dbReference>
<keyword evidence="6" id="KW-0498">Mitosis</keyword>
<dbReference type="EMBL" id="JARQWQ010000002">
    <property type="protein sequence ID" value="KAK2573891.1"/>
    <property type="molecule type" value="Genomic_DNA"/>
</dbReference>
<feature type="compositionally biased region" description="Basic residues" evidence="10">
    <location>
        <begin position="1"/>
        <end position="11"/>
    </location>
</feature>
<evidence type="ECO:0000256" key="9">
    <source>
        <dbReference type="ARBA" id="ARBA00023328"/>
    </source>
</evidence>
<comment type="subcellular location">
    <subcellularLocation>
        <location evidence="2">Chromosome</location>
        <location evidence="2">Centromere</location>
    </subcellularLocation>
    <subcellularLocation>
        <location evidence="1">Nucleus</location>
    </subcellularLocation>
</comment>
<dbReference type="Pfam" id="PF10444">
    <property type="entry name" value="Nbl1_Borealin_N"/>
    <property type="match status" value="1"/>
</dbReference>
<evidence type="ECO:0000256" key="3">
    <source>
        <dbReference type="ARBA" id="ARBA00009914"/>
    </source>
</evidence>
<dbReference type="GO" id="GO:0051301">
    <property type="term" value="P:cell division"/>
    <property type="evidence" value="ECO:0007669"/>
    <property type="project" value="UniProtKB-KW"/>
</dbReference>
<dbReference type="Proteomes" id="UP001249851">
    <property type="component" value="Unassembled WGS sequence"/>
</dbReference>
<dbReference type="Gene3D" id="6.10.250.1900">
    <property type="match status" value="1"/>
</dbReference>
<dbReference type="InterPro" id="IPR046466">
    <property type="entry name" value="Borealin_C"/>
</dbReference>
<organism evidence="13 14">
    <name type="scientific">Acropora cervicornis</name>
    <name type="common">Staghorn coral</name>
    <dbReference type="NCBI Taxonomy" id="6130"/>
    <lineage>
        <taxon>Eukaryota</taxon>
        <taxon>Metazoa</taxon>
        <taxon>Cnidaria</taxon>
        <taxon>Anthozoa</taxon>
        <taxon>Hexacorallia</taxon>
        <taxon>Scleractinia</taxon>
        <taxon>Astrocoeniina</taxon>
        <taxon>Acroporidae</taxon>
        <taxon>Acropora</taxon>
    </lineage>
</organism>
<evidence type="ECO:0000313" key="14">
    <source>
        <dbReference type="Proteomes" id="UP001249851"/>
    </source>
</evidence>
<comment type="similarity">
    <text evidence="3">Belongs to the borealin family.</text>
</comment>
<evidence type="ECO:0000256" key="8">
    <source>
        <dbReference type="ARBA" id="ARBA00023306"/>
    </source>
</evidence>
<dbReference type="GO" id="GO:0051233">
    <property type="term" value="C:spindle midzone"/>
    <property type="evidence" value="ECO:0007669"/>
    <property type="project" value="TreeGrafter"/>
</dbReference>
<evidence type="ECO:0000259" key="11">
    <source>
        <dbReference type="Pfam" id="PF10444"/>
    </source>
</evidence>
<evidence type="ECO:0000256" key="5">
    <source>
        <dbReference type="ARBA" id="ARBA00022618"/>
    </source>
</evidence>
<reference evidence="13" key="1">
    <citation type="journal article" date="2023" name="G3 (Bethesda)">
        <title>Whole genome assembly and annotation of the endangered Caribbean coral Acropora cervicornis.</title>
        <authorList>
            <person name="Selwyn J.D."/>
            <person name="Vollmer S.V."/>
        </authorList>
    </citation>
    <scope>NUCLEOTIDE SEQUENCE</scope>
    <source>
        <strain evidence="13">K2</strain>
    </source>
</reference>
<feature type="domain" description="Borealin N-terminal" evidence="11">
    <location>
        <begin position="36"/>
        <end position="92"/>
    </location>
</feature>